<dbReference type="SUPFAM" id="SSF56228">
    <property type="entry name" value="Aldehyde ferredoxin oxidoreductase, N-terminal domain"/>
    <property type="match status" value="1"/>
</dbReference>
<reference evidence="11" key="1">
    <citation type="journal article" date="2013" name="Syst. Appl. Microbiol.">
        <title>New insights into the archaeal diversity of a hypersaline microbial mat obtained by a metagenomic approach.</title>
        <authorList>
            <person name="Lopez-Lopez A."/>
            <person name="Richter M."/>
            <person name="Pena A."/>
            <person name="Tamames J."/>
            <person name="Rossello-Mora R."/>
        </authorList>
    </citation>
    <scope>NUCLEOTIDE SEQUENCE</scope>
</reference>
<evidence type="ECO:0000256" key="1">
    <source>
        <dbReference type="ARBA" id="ARBA00001966"/>
    </source>
</evidence>
<dbReference type="InterPro" id="IPR013985">
    <property type="entry name" value="Ald_Fedxn_OxRdtase_dom3"/>
</dbReference>
<dbReference type="InterPro" id="IPR013983">
    <property type="entry name" value="Ald_Fedxn_OxRdtase_N"/>
</dbReference>
<comment type="cofactor">
    <cofactor evidence="8">
        <name>tungstopterin</name>
        <dbReference type="ChEBI" id="CHEBI:30402"/>
    </cofactor>
</comment>
<dbReference type="SMART" id="SM00790">
    <property type="entry name" value="AFOR_N"/>
    <property type="match status" value="1"/>
</dbReference>
<protein>
    <submittedName>
        <fullName evidence="11">Aldehyde ferredoxin oxidoreductase, tungsten-containing</fullName>
    </submittedName>
</protein>
<keyword evidence="6" id="KW-0408">Iron</keyword>
<evidence type="ECO:0000256" key="3">
    <source>
        <dbReference type="ARBA" id="ARBA00022485"/>
    </source>
</evidence>
<dbReference type="SUPFAM" id="SSF48310">
    <property type="entry name" value="Aldehyde ferredoxin oxidoreductase, C-terminal domains"/>
    <property type="match status" value="1"/>
</dbReference>
<dbReference type="EMBL" id="JX684073">
    <property type="protein sequence ID" value="AGF92833.1"/>
    <property type="molecule type" value="Genomic_DNA"/>
</dbReference>
<dbReference type="InterPro" id="IPR013984">
    <property type="entry name" value="Ald_Fedxn_OxRdtase_dom2"/>
</dbReference>
<keyword evidence="3" id="KW-0004">4Fe-4S</keyword>
<dbReference type="Gene3D" id="3.60.9.10">
    <property type="entry name" value="Aldehyde ferredoxin oxidoreductase, N-terminal domain"/>
    <property type="match status" value="1"/>
</dbReference>
<evidence type="ECO:0000259" key="10">
    <source>
        <dbReference type="SMART" id="SM00790"/>
    </source>
</evidence>
<dbReference type="InterPro" id="IPR001203">
    <property type="entry name" value="OxRdtase_Ald_Fedxn_C"/>
</dbReference>
<evidence type="ECO:0000256" key="4">
    <source>
        <dbReference type="ARBA" id="ARBA00022723"/>
    </source>
</evidence>
<proteinExistence type="inferred from homology"/>
<feature type="region of interest" description="Disordered" evidence="9">
    <location>
        <begin position="550"/>
        <end position="570"/>
    </location>
</feature>
<gene>
    <name evidence="11" type="ORF">FLSS-1_0021</name>
</gene>
<evidence type="ECO:0000256" key="9">
    <source>
        <dbReference type="SAM" id="MobiDB-lite"/>
    </source>
</evidence>
<evidence type="ECO:0000313" key="11">
    <source>
        <dbReference type="EMBL" id="AGF92833.1"/>
    </source>
</evidence>
<dbReference type="GO" id="GO:0046872">
    <property type="term" value="F:metal ion binding"/>
    <property type="evidence" value="ECO:0007669"/>
    <property type="project" value="UniProtKB-KW"/>
</dbReference>
<dbReference type="GO" id="GO:0016625">
    <property type="term" value="F:oxidoreductase activity, acting on the aldehyde or oxo group of donors, iron-sulfur protein as acceptor"/>
    <property type="evidence" value="ECO:0007669"/>
    <property type="project" value="InterPro"/>
</dbReference>
<dbReference type="Gene3D" id="1.10.569.10">
    <property type="entry name" value="Aldehyde Ferredoxin Oxidoreductase Protein, subunit A, domain 2"/>
    <property type="match status" value="1"/>
</dbReference>
<dbReference type="InterPro" id="IPR051919">
    <property type="entry name" value="W-dependent_AOR"/>
</dbReference>
<dbReference type="Gene3D" id="1.10.599.10">
    <property type="entry name" value="Aldehyde Ferredoxin Oxidoreductase Protein, subunit A, domain 3"/>
    <property type="match status" value="1"/>
</dbReference>
<dbReference type="GO" id="GO:0009055">
    <property type="term" value="F:electron transfer activity"/>
    <property type="evidence" value="ECO:0007669"/>
    <property type="project" value="InterPro"/>
</dbReference>
<name>M1QA36_9ZZZZ</name>
<dbReference type="InterPro" id="IPR036503">
    <property type="entry name" value="Ald_Fedxn_OxRdtase_N_sf"/>
</dbReference>
<evidence type="ECO:0000256" key="7">
    <source>
        <dbReference type="ARBA" id="ARBA00023014"/>
    </source>
</evidence>
<dbReference type="Pfam" id="PF02730">
    <property type="entry name" value="AFOR_N"/>
    <property type="match status" value="1"/>
</dbReference>
<dbReference type="Pfam" id="PF01314">
    <property type="entry name" value="AFOR_C"/>
    <property type="match status" value="1"/>
</dbReference>
<dbReference type="AlphaFoldDB" id="M1QA36"/>
<dbReference type="PANTHER" id="PTHR30038:SF0">
    <property type="entry name" value="TUNGSTEN-CONTAINING ALDEHYDE FERREDOXIN OXIDOREDUCTASE"/>
    <property type="match status" value="1"/>
</dbReference>
<dbReference type="GO" id="GO:0051539">
    <property type="term" value="F:4 iron, 4 sulfur cluster binding"/>
    <property type="evidence" value="ECO:0007669"/>
    <property type="project" value="UniProtKB-KW"/>
</dbReference>
<evidence type="ECO:0000256" key="8">
    <source>
        <dbReference type="ARBA" id="ARBA00049934"/>
    </source>
</evidence>
<accession>M1QA36</accession>
<organism evidence="11">
    <name type="scientific">uncultured organism</name>
    <dbReference type="NCBI Taxonomy" id="155900"/>
    <lineage>
        <taxon>unclassified sequences</taxon>
        <taxon>environmental samples</taxon>
    </lineage>
</organism>
<evidence type="ECO:0000256" key="6">
    <source>
        <dbReference type="ARBA" id="ARBA00023004"/>
    </source>
</evidence>
<evidence type="ECO:0000256" key="2">
    <source>
        <dbReference type="ARBA" id="ARBA00011032"/>
    </source>
</evidence>
<dbReference type="PANTHER" id="PTHR30038">
    <property type="entry name" value="ALDEHYDE FERREDOXIN OXIDOREDUCTASE"/>
    <property type="match status" value="1"/>
</dbReference>
<keyword evidence="7" id="KW-0411">Iron-sulfur</keyword>
<comment type="cofactor">
    <cofactor evidence="1">
        <name>[4Fe-4S] cluster</name>
        <dbReference type="ChEBI" id="CHEBI:49883"/>
    </cofactor>
</comment>
<sequence length="614" mass="67441">MKGYFGSYLDVDLTSGKLGEYVIPEDWQEKYLGGRGIAARILAEEMEANVDPLSPNNIMVFATGPFQGLGIPGAGRHLLMSKSPKTEAVNGSYVGGFFGEKLGKSGYDGIIIRGSADDPLYLVLKDGSASLKDGSDLWGSATAETEKEIKEREGEVSVTSIGIAGENQVKFSCVMNDRNRAAGRPGFGAVLGSKKLKAIAVGGGRKKEMEDEEKFESLRAEYARVLAENKRDGFGKYGTAGGLTTLNEMGILPTKNFQKGEFEEAEKIGGEEMYDTVLNKRDSCASCPIRCKRVVETEFKGEEVNPEYGGPEYETLAALGSMCLNSDLDSISLANQRCNKYGLDTISAGVTIAFAMEASEKGLLEEDIDWGDGEAVVDLLDKIAHREGLGNYLAEGIDELAEDMGADFAMEIKGQEIPMHEPRGKKGLGLTYAVTPRGANHMETVHDTMLESEPLAPELGVEEPKDRNAFEDKGRIAKIFEDLTSFNNSLVMCLFTVDMVGENYSFDHLREMLETVTGRELDEKEMLRIGERNFILLRLLGAREGYTSEDDRLPKRFSQPLPEGGSEGEAITEEDLQKMMEEYYELRGYDHHGPTEEKLQELGLKDFADFVSRG</sequence>
<comment type="similarity">
    <text evidence="2">Belongs to the AOR/FOR family.</text>
</comment>
<feature type="domain" description="Aldehyde ferredoxin oxidoreductase N-terminal" evidence="10">
    <location>
        <begin position="4"/>
        <end position="205"/>
    </location>
</feature>
<keyword evidence="4" id="KW-0479">Metal-binding</keyword>
<dbReference type="InterPro" id="IPR036021">
    <property type="entry name" value="Tungsten_al_ferr_oxy-like_C"/>
</dbReference>
<evidence type="ECO:0000256" key="5">
    <source>
        <dbReference type="ARBA" id="ARBA00023002"/>
    </source>
</evidence>
<keyword evidence="5" id="KW-0560">Oxidoreductase</keyword>